<dbReference type="PROSITE" id="PS50113">
    <property type="entry name" value="PAC"/>
    <property type="match status" value="1"/>
</dbReference>
<dbReference type="PROSITE" id="PS50883">
    <property type="entry name" value="EAL"/>
    <property type="match status" value="1"/>
</dbReference>
<keyword evidence="6" id="KW-1185">Reference proteome</keyword>
<dbReference type="Gene3D" id="3.30.450.20">
    <property type="entry name" value="PAS domain"/>
    <property type="match status" value="2"/>
</dbReference>
<dbReference type="InterPro" id="IPR000700">
    <property type="entry name" value="PAS-assoc_C"/>
</dbReference>
<evidence type="ECO:0000313" key="5">
    <source>
        <dbReference type="EMBL" id="STX50402.1"/>
    </source>
</evidence>
<name>A0A378JQK0_9GAMM</name>
<reference evidence="5 6" key="1">
    <citation type="submission" date="2018-06" db="EMBL/GenBank/DDBJ databases">
        <authorList>
            <consortium name="Pathogen Informatics"/>
            <person name="Doyle S."/>
        </authorList>
    </citation>
    <scope>NUCLEOTIDE SEQUENCE [LARGE SCALE GENOMIC DNA]</scope>
    <source>
        <strain evidence="5 6">NCTC13316</strain>
    </source>
</reference>
<dbReference type="Gene3D" id="3.20.20.450">
    <property type="entry name" value="EAL domain"/>
    <property type="match status" value="1"/>
</dbReference>
<proteinExistence type="predicted"/>
<dbReference type="InterPro" id="IPR043128">
    <property type="entry name" value="Rev_trsase/Diguanyl_cyclase"/>
</dbReference>
<dbReference type="SMART" id="SM00052">
    <property type="entry name" value="EAL"/>
    <property type="match status" value="1"/>
</dbReference>
<feature type="domain" description="PAS" evidence="1">
    <location>
        <begin position="115"/>
        <end position="158"/>
    </location>
</feature>
<accession>A0A378JQK0</accession>
<dbReference type="SUPFAM" id="SSF141868">
    <property type="entry name" value="EAL domain-like"/>
    <property type="match status" value="1"/>
</dbReference>
<dbReference type="SMART" id="SM00267">
    <property type="entry name" value="GGDEF"/>
    <property type="match status" value="1"/>
</dbReference>
<dbReference type="CDD" id="cd01948">
    <property type="entry name" value="EAL"/>
    <property type="match status" value="1"/>
</dbReference>
<sequence>MINRKEIYWQQLVEALAQGVLIIDKKGVIHYANEQAASLFGLVPDKLIGTYFTQPLNTQEVQEIEIFKQNGGIRIAQMVVRPGAWQGQFAWIVSLLDISELKEKDKLLAITSKSVQSASEGIIITDENGTIIQANKAFLELTGFKEREVLGKNPNLLHSGNQTRGFYENLWNVLIRQGYWSGEIVNKDKNKQISILLTLSAVKDENGEISNYIGFFHDLTILKAQERQLERAKYYDVVTALPNKFFLTKNLEQYIRNSHHKNKNLIIQSIRIFGSHKDSIYAENQQTRDKIILQVVERIRRTTHKVQFLARIGYNEFIIVYFTHQNLASFSSVAKQIIKVLTKPYKVNEKSYKIYCVIGLATYKKYSAFSAEELLHQAEIARHKARLLGVNTFDFFDPQVEIDTIEFNKYIKSIHQAIQANQLELYYQPKVNLKTGKVIGLEALLRWNHPKRGLLTASEFLFQIDYHPISLELGHWVIHQALRQAEILTAQHLEIPISINISSYQLQDKDFVKKIDEALASYPTVPSKLLMLEILETEALADLQLVSRIIRDCRERDILFSLDDFGTGYSSLTYLKELDIAEVKLDQSFIRNILKKPKDLAILKSTIDLCRIMGHELVAEGVETVLHGKLLMHLGCNHVQGFAISKALSSNALIPWLKNWSLGAEWRYDELTNELIDKFIYIAVEHYMQFQKIGQYLKNEQVSLPDLNLKNCLLDKMLHKYASKLASEAFDKLNTYHKKQHLLAKKIIQLAKSNNHEEAYKQLEQFEKIRNLMLRNLILAIFKPD</sequence>
<dbReference type="Proteomes" id="UP000254794">
    <property type="component" value="Unassembled WGS sequence"/>
</dbReference>
<dbReference type="AlphaFoldDB" id="A0A378JQK0"/>
<dbReference type="NCBIfam" id="TIGR00229">
    <property type="entry name" value="sensory_box"/>
    <property type="match status" value="2"/>
</dbReference>
<dbReference type="Pfam" id="PF00563">
    <property type="entry name" value="EAL"/>
    <property type="match status" value="1"/>
</dbReference>
<dbReference type="InterPro" id="IPR052155">
    <property type="entry name" value="Biofilm_reg_signaling"/>
</dbReference>
<dbReference type="PANTHER" id="PTHR44757:SF2">
    <property type="entry name" value="BIOFILM ARCHITECTURE MAINTENANCE PROTEIN MBAA"/>
    <property type="match status" value="1"/>
</dbReference>
<dbReference type="EMBL" id="UGOD01000001">
    <property type="protein sequence ID" value="STX50402.1"/>
    <property type="molecule type" value="Genomic_DNA"/>
</dbReference>
<dbReference type="SUPFAM" id="SSF55785">
    <property type="entry name" value="PYP-like sensor domain (PAS domain)"/>
    <property type="match status" value="2"/>
</dbReference>
<dbReference type="SMART" id="SM00091">
    <property type="entry name" value="PAS"/>
    <property type="match status" value="2"/>
</dbReference>
<feature type="domain" description="PAS" evidence="1">
    <location>
        <begin position="5"/>
        <end position="49"/>
    </location>
</feature>
<dbReference type="PROSITE" id="PS50887">
    <property type="entry name" value="GGDEF"/>
    <property type="match status" value="1"/>
</dbReference>
<dbReference type="InterPro" id="IPR035965">
    <property type="entry name" value="PAS-like_dom_sf"/>
</dbReference>
<dbReference type="InterPro" id="IPR029787">
    <property type="entry name" value="Nucleotide_cyclase"/>
</dbReference>
<feature type="domain" description="EAL" evidence="3">
    <location>
        <begin position="407"/>
        <end position="661"/>
    </location>
</feature>
<evidence type="ECO:0000259" key="4">
    <source>
        <dbReference type="PROSITE" id="PS50887"/>
    </source>
</evidence>
<evidence type="ECO:0000259" key="1">
    <source>
        <dbReference type="PROSITE" id="PS50112"/>
    </source>
</evidence>
<protein>
    <submittedName>
        <fullName evidence="5">Sensory box protein (GGDEF domain/EAL domain)</fullName>
    </submittedName>
</protein>
<evidence type="ECO:0000259" key="2">
    <source>
        <dbReference type="PROSITE" id="PS50113"/>
    </source>
</evidence>
<gene>
    <name evidence="5" type="primary">cph2_1</name>
    <name evidence="5" type="ORF">NCTC13316_00483</name>
</gene>
<feature type="domain" description="PAC" evidence="2">
    <location>
        <begin position="178"/>
        <end position="231"/>
    </location>
</feature>
<dbReference type="GO" id="GO:0006355">
    <property type="term" value="P:regulation of DNA-templated transcription"/>
    <property type="evidence" value="ECO:0007669"/>
    <property type="project" value="InterPro"/>
</dbReference>
<dbReference type="OrthoDB" id="6597954at2"/>
<dbReference type="Pfam" id="PF00990">
    <property type="entry name" value="GGDEF"/>
    <property type="match status" value="1"/>
</dbReference>
<dbReference type="RefSeq" id="WP_115330123.1">
    <property type="nucleotide sequence ID" value="NZ_CAAAHP010000004.1"/>
</dbReference>
<dbReference type="PANTHER" id="PTHR44757">
    <property type="entry name" value="DIGUANYLATE CYCLASE DGCP"/>
    <property type="match status" value="1"/>
</dbReference>
<dbReference type="SUPFAM" id="SSF55073">
    <property type="entry name" value="Nucleotide cyclase"/>
    <property type="match status" value="1"/>
</dbReference>
<evidence type="ECO:0000313" key="6">
    <source>
        <dbReference type="Proteomes" id="UP000254794"/>
    </source>
</evidence>
<dbReference type="Pfam" id="PF13426">
    <property type="entry name" value="PAS_9"/>
    <property type="match status" value="1"/>
</dbReference>
<dbReference type="CDD" id="cd00130">
    <property type="entry name" value="PAS"/>
    <property type="match status" value="2"/>
</dbReference>
<dbReference type="InterPro" id="IPR013767">
    <property type="entry name" value="PAS_fold"/>
</dbReference>
<dbReference type="InterPro" id="IPR000160">
    <property type="entry name" value="GGDEF_dom"/>
</dbReference>
<dbReference type="InterPro" id="IPR035919">
    <property type="entry name" value="EAL_sf"/>
</dbReference>
<dbReference type="PROSITE" id="PS50112">
    <property type="entry name" value="PAS"/>
    <property type="match status" value="2"/>
</dbReference>
<organism evidence="5 6">
    <name type="scientific">Legionella busanensis</name>
    <dbReference type="NCBI Taxonomy" id="190655"/>
    <lineage>
        <taxon>Bacteria</taxon>
        <taxon>Pseudomonadati</taxon>
        <taxon>Pseudomonadota</taxon>
        <taxon>Gammaproteobacteria</taxon>
        <taxon>Legionellales</taxon>
        <taxon>Legionellaceae</taxon>
        <taxon>Legionella</taxon>
    </lineage>
</organism>
<dbReference type="Gene3D" id="3.30.70.270">
    <property type="match status" value="1"/>
</dbReference>
<dbReference type="InterPro" id="IPR000014">
    <property type="entry name" value="PAS"/>
</dbReference>
<dbReference type="Pfam" id="PF00989">
    <property type="entry name" value="PAS"/>
    <property type="match status" value="1"/>
</dbReference>
<evidence type="ECO:0000259" key="3">
    <source>
        <dbReference type="PROSITE" id="PS50883"/>
    </source>
</evidence>
<dbReference type="InterPro" id="IPR001633">
    <property type="entry name" value="EAL_dom"/>
</dbReference>
<feature type="domain" description="GGDEF" evidence="4">
    <location>
        <begin position="261"/>
        <end position="398"/>
    </location>
</feature>